<dbReference type="GO" id="GO:0016020">
    <property type="term" value="C:membrane"/>
    <property type="evidence" value="ECO:0007669"/>
    <property type="project" value="UniProtKB-SubCell"/>
</dbReference>
<reference evidence="7 8" key="1">
    <citation type="submission" date="2021-12" db="EMBL/GenBank/DDBJ databases">
        <title>High titer production of polyol ester of fatty acids by Rhodotorula paludigena BS15 towards product separation-free biomass refinery.</title>
        <authorList>
            <person name="Mano J."/>
            <person name="Ono H."/>
            <person name="Tanaka T."/>
            <person name="Naito K."/>
            <person name="Sushida H."/>
            <person name="Ike M."/>
            <person name="Tokuyasu K."/>
            <person name="Kitaoka M."/>
        </authorList>
    </citation>
    <scope>NUCLEOTIDE SEQUENCE [LARGE SCALE GENOMIC DNA]</scope>
    <source>
        <strain evidence="7 8">BS15</strain>
    </source>
</reference>
<comment type="subcellular location">
    <subcellularLocation>
        <location evidence="1">Membrane</location>
        <topology evidence="1">Multi-pass membrane protein</topology>
    </subcellularLocation>
</comment>
<sequence>MASLVKQKVNFFRTSTGAGGAQSPYLVLRATSVLSCMMILSCYLGSIVSNKIGLKWTLILGTTGYSLYSAALYQNIRLAYRNSGSILGGCINLAFNATGSRTGKLDWRSYIVFVVLQCLGPAIGAFLTPPEKVQRTDGTKVQLATKLSTKAELKQLGQLSLDRRILLTIPLAFYAIFQLSWVGSFLTQYYSVRARALASLVAALVQILGNLLFGYFLDYQSLSLNKRAKYGFAGMMALHGGTWIWATIVQHDYETRVVKPAFDWSDPGFARGWVLYLFVQLCFSTIYNYAFWFIGGLARNSNEVVRFTSIIRSWESAGGAVASGIASTKTPLIAQVGVNFGLWAFCLPFSWILVRRIGLDENGNDISFFELNEAITGAADEVSRKGPSTPSVTDKDVELAEEDRAAANSRG</sequence>
<dbReference type="AlphaFoldDB" id="A0AAV5GRC9"/>
<evidence type="ECO:0000256" key="2">
    <source>
        <dbReference type="ARBA" id="ARBA00022692"/>
    </source>
</evidence>
<evidence type="ECO:0000256" key="5">
    <source>
        <dbReference type="SAM" id="MobiDB-lite"/>
    </source>
</evidence>
<feature type="transmembrane region" description="Helical" evidence="6">
    <location>
        <begin position="196"/>
        <end position="218"/>
    </location>
</feature>
<dbReference type="EMBL" id="BQKY01000009">
    <property type="protein sequence ID" value="GJN91804.1"/>
    <property type="molecule type" value="Genomic_DNA"/>
</dbReference>
<dbReference type="SUPFAM" id="SSF103473">
    <property type="entry name" value="MFS general substrate transporter"/>
    <property type="match status" value="1"/>
</dbReference>
<dbReference type="InterPro" id="IPR036259">
    <property type="entry name" value="MFS_trans_sf"/>
</dbReference>
<feature type="transmembrane region" description="Helical" evidence="6">
    <location>
        <begin position="56"/>
        <end position="76"/>
    </location>
</feature>
<dbReference type="PANTHER" id="PTHR23294:SF19">
    <property type="entry name" value="DUF895 DOMAIN MEMBRANE PROTEIN-RELATED"/>
    <property type="match status" value="1"/>
</dbReference>
<name>A0AAV5GRC9_9BASI</name>
<evidence type="ECO:0000256" key="6">
    <source>
        <dbReference type="SAM" id="Phobius"/>
    </source>
</evidence>
<evidence type="ECO:0000313" key="7">
    <source>
        <dbReference type="EMBL" id="GJN91804.1"/>
    </source>
</evidence>
<keyword evidence="4 6" id="KW-0472">Membrane</keyword>
<keyword evidence="2 6" id="KW-0812">Transmembrane</keyword>
<dbReference type="PANTHER" id="PTHR23294">
    <property type="entry name" value="ET TRANSLATION PRODUCT-RELATED"/>
    <property type="match status" value="1"/>
</dbReference>
<comment type="caution">
    <text evidence="7">The sequence shown here is derived from an EMBL/GenBank/DDBJ whole genome shotgun (WGS) entry which is preliminary data.</text>
</comment>
<gene>
    <name evidence="7" type="ORF">Rhopal_004827-T1</name>
</gene>
<feature type="transmembrane region" description="Helical" evidence="6">
    <location>
        <begin position="107"/>
        <end position="127"/>
    </location>
</feature>
<feature type="compositionally biased region" description="Basic and acidic residues" evidence="5">
    <location>
        <begin position="393"/>
        <end position="405"/>
    </location>
</feature>
<organism evidence="7 8">
    <name type="scientific">Rhodotorula paludigena</name>
    <dbReference type="NCBI Taxonomy" id="86838"/>
    <lineage>
        <taxon>Eukaryota</taxon>
        <taxon>Fungi</taxon>
        <taxon>Dikarya</taxon>
        <taxon>Basidiomycota</taxon>
        <taxon>Pucciniomycotina</taxon>
        <taxon>Microbotryomycetes</taxon>
        <taxon>Sporidiobolales</taxon>
        <taxon>Sporidiobolaceae</taxon>
        <taxon>Rhodotorula</taxon>
    </lineage>
</organism>
<feature type="transmembrane region" description="Helical" evidence="6">
    <location>
        <begin position="26"/>
        <end position="44"/>
    </location>
</feature>
<dbReference type="Proteomes" id="UP001342314">
    <property type="component" value="Unassembled WGS sequence"/>
</dbReference>
<proteinExistence type="predicted"/>
<dbReference type="InterPro" id="IPR051617">
    <property type="entry name" value="UNC-93-like_regulator"/>
</dbReference>
<evidence type="ECO:0000313" key="8">
    <source>
        <dbReference type="Proteomes" id="UP001342314"/>
    </source>
</evidence>
<keyword evidence="3 6" id="KW-1133">Transmembrane helix</keyword>
<keyword evidence="8" id="KW-1185">Reference proteome</keyword>
<evidence type="ECO:0000256" key="3">
    <source>
        <dbReference type="ARBA" id="ARBA00022989"/>
    </source>
</evidence>
<evidence type="ECO:0000256" key="4">
    <source>
        <dbReference type="ARBA" id="ARBA00023136"/>
    </source>
</evidence>
<evidence type="ECO:0000256" key="1">
    <source>
        <dbReference type="ARBA" id="ARBA00004141"/>
    </source>
</evidence>
<feature type="transmembrane region" description="Helical" evidence="6">
    <location>
        <begin position="332"/>
        <end position="354"/>
    </location>
</feature>
<feature type="transmembrane region" description="Helical" evidence="6">
    <location>
        <begin position="165"/>
        <end position="190"/>
    </location>
</feature>
<accession>A0AAV5GRC9</accession>
<feature type="region of interest" description="Disordered" evidence="5">
    <location>
        <begin position="380"/>
        <end position="411"/>
    </location>
</feature>
<feature type="transmembrane region" description="Helical" evidence="6">
    <location>
        <begin position="230"/>
        <end position="253"/>
    </location>
</feature>
<feature type="transmembrane region" description="Helical" evidence="6">
    <location>
        <begin position="273"/>
        <end position="292"/>
    </location>
</feature>
<protein>
    <submittedName>
        <fullName evidence="7">Uncharacterized protein</fullName>
    </submittedName>
</protein>